<dbReference type="EMBL" id="ML979024">
    <property type="protein sequence ID" value="KAF1922496.1"/>
    <property type="molecule type" value="Genomic_DNA"/>
</dbReference>
<dbReference type="GO" id="GO:0004842">
    <property type="term" value="F:ubiquitin-protein transferase activity"/>
    <property type="evidence" value="ECO:0007669"/>
    <property type="project" value="TreeGrafter"/>
</dbReference>
<proteinExistence type="predicted"/>
<protein>
    <submittedName>
        <fullName evidence="4">Uncharacterized protein</fullName>
    </submittedName>
</protein>
<organism evidence="4 5">
    <name type="scientific">Didymella exigua CBS 183.55</name>
    <dbReference type="NCBI Taxonomy" id="1150837"/>
    <lineage>
        <taxon>Eukaryota</taxon>
        <taxon>Fungi</taxon>
        <taxon>Dikarya</taxon>
        <taxon>Ascomycota</taxon>
        <taxon>Pezizomycotina</taxon>
        <taxon>Dothideomycetes</taxon>
        <taxon>Pleosporomycetidae</taxon>
        <taxon>Pleosporales</taxon>
        <taxon>Pleosporineae</taxon>
        <taxon>Didymellaceae</taxon>
        <taxon>Didymella</taxon>
    </lineage>
</organism>
<dbReference type="AlphaFoldDB" id="A0A6A5R6Z1"/>
<dbReference type="PROSITE" id="PS50297">
    <property type="entry name" value="ANK_REP_REGION"/>
    <property type="match status" value="2"/>
</dbReference>
<keyword evidence="5" id="KW-1185">Reference proteome</keyword>
<dbReference type="RefSeq" id="XP_033442749.1">
    <property type="nucleotide sequence ID" value="XM_033597371.1"/>
</dbReference>
<dbReference type="PROSITE" id="PS50088">
    <property type="entry name" value="ANK_REPEAT"/>
    <property type="match status" value="2"/>
</dbReference>
<dbReference type="Pfam" id="PF12796">
    <property type="entry name" value="Ank_2"/>
    <property type="match status" value="1"/>
</dbReference>
<dbReference type="OrthoDB" id="4772757at2759"/>
<feature type="repeat" description="ANK" evidence="3">
    <location>
        <begin position="37"/>
        <end position="69"/>
    </location>
</feature>
<evidence type="ECO:0000256" key="3">
    <source>
        <dbReference type="PROSITE-ProRule" id="PRU00023"/>
    </source>
</evidence>
<reference evidence="4" key="1">
    <citation type="journal article" date="2020" name="Stud. Mycol.">
        <title>101 Dothideomycetes genomes: a test case for predicting lifestyles and emergence of pathogens.</title>
        <authorList>
            <person name="Haridas S."/>
            <person name="Albert R."/>
            <person name="Binder M."/>
            <person name="Bloem J."/>
            <person name="Labutti K."/>
            <person name="Salamov A."/>
            <person name="Andreopoulos B."/>
            <person name="Baker S."/>
            <person name="Barry K."/>
            <person name="Bills G."/>
            <person name="Bluhm B."/>
            <person name="Cannon C."/>
            <person name="Castanera R."/>
            <person name="Culley D."/>
            <person name="Daum C."/>
            <person name="Ezra D."/>
            <person name="Gonzalez J."/>
            <person name="Henrissat B."/>
            <person name="Kuo A."/>
            <person name="Liang C."/>
            <person name="Lipzen A."/>
            <person name="Lutzoni F."/>
            <person name="Magnuson J."/>
            <person name="Mondo S."/>
            <person name="Nolan M."/>
            <person name="Ohm R."/>
            <person name="Pangilinan J."/>
            <person name="Park H.-J."/>
            <person name="Ramirez L."/>
            <person name="Alfaro M."/>
            <person name="Sun H."/>
            <person name="Tritt A."/>
            <person name="Yoshinaga Y."/>
            <person name="Zwiers L.-H."/>
            <person name="Turgeon B."/>
            <person name="Goodwin S."/>
            <person name="Spatafora J."/>
            <person name="Crous P."/>
            <person name="Grigoriev I."/>
        </authorList>
    </citation>
    <scope>NUCLEOTIDE SEQUENCE</scope>
    <source>
        <strain evidence="4">CBS 183.55</strain>
    </source>
</reference>
<dbReference type="InterPro" id="IPR002110">
    <property type="entry name" value="Ankyrin_rpt"/>
</dbReference>
<evidence type="ECO:0000313" key="5">
    <source>
        <dbReference type="Proteomes" id="UP000800082"/>
    </source>
</evidence>
<feature type="non-terminal residue" evidence="4">
    <location>
        <position position="1"/>
    </location>
</feature>
<feature type="repeat" description="ANK" evidence="3">
    <location>
        <begin position="4"/>
        <end position="36"/>
    </location>
</feature>
<dbReference type="InterPro" id="IPR036770">
    <property type="entry name" value="Ankyrin_rpt-contain_sf"/>
</dbReference>
<dbReference type="SMART" id="SM00248">
    <property type="entry name" value="ANK"/>
    <property type="match status" value="2"/>
</dbReference>
<evidence type="ECO:0000313" key="4">
    <source>
        <dbReference type="EMBL" id="KAF1922496.1"/>
    </source>
</evidence>
<dbReference type="PANTHER" id="PTHR24171">
    <property type="entry name" value="ANKYRIN REPEAT DOMAIN-CONTAINING PROTEIN 39-RELATED"/>
    <property type="match status" value="1"/>
</dbReference>
<dbReference type="GO" id="GO:0085020">
    <property type="term" value="P:protein K6-linked ubiquitination"/>
    <property type="evidence" value="ECO:0007669"/>
    <property type="project" value="TreeGrafter"/>
</dbReference>
<evidence type="ECO:0000256" key="1">
    <source>
        <dbReference type="ARBA" id="ARBA00022737"/>
    </source>
</evidence>
<sequence>KDSSGQSLLLKAVIKGHQTIVGLLLNKGVDPTIANKDRLTPLTSGATKGHLNVVECLLQKGADVNAPRGSYGNSL</sequence>
<gene>
    <name evidence="4" type="ORF">M421DRAFT_77996</name>
</gene>
<dbReference type="Gene3D" id="1.25.40.20">
    <property type="entry name" value="Ankyrin repeat-containing domain"/>
    <property type="match status" value="1"/>
</dbReference>
<name>A0A6A5R6Z1_9PLEO</name>
<accession>A0A6A5R6Z1</accession>
<dbReference type="PANTHER" id="PTHR24171:SF8">
    <property type="entry name" value="BRCA1-ASSOCIATED RING DOMAIN PROTEIN 1"/>
    <property type="match status" value="1"/>
</dbReference>
<dbReference type="GeneID" id="54355038"/>
<dbReference type="SUPFAM" id="SSF48403">
    <property type="entry name" value="Ankyrin repeat"/>
    <property type="match status" value="1"/>
</dbReference>
<keyword evidence="1" id="KW-0677">Repeat</keyword>
<dbReference type="Proteomes" id="UP000800082">
    <property type="component" value="Unassembled WGS sequence"/>
</dbReference>
<evidence type="ECO:0000256" key="2">
    <source>
        <dbReference type="ARBA" id="ARBA00023043"/>
    </source>
</evidence>
<keyword evidence="2 3" id="KW-0040">ANK repeat</keyword>